<feature type="compositionally biased region" description="Low complexity" evidence="1">
    <location>
        <begin position="104"/>
        <end position="119"/>
    </location>
</feature>
<sequence>MALGLNPAPPGPPKRMAEQVPDSYSTHPRTASDQLQNSRTLPTDPPYRIKISCFSRMGLAGQEAKRSSEDGVLASTVSSSEGCGDEASIPRQRQVKREALVEESAAAGRSSGGMARQASQGGRHTYLRSQAYKAPGVAVPRP</sequence>
<gene>
    <name evidence="2" type="ORF">AAFF_G00417350</name>
</gene>
<dbReference type="EMBL" id="JAINUG010000866">
    <property type="protein sequence ID" value="KAJ8361848.1"/>
    <property type="molecule type" value="Genomic_DNA"/>
</dbReference>
<evidence type="ECO:0000313" key="3">
    <source>
        <dbReference type="Proteomes" id="UP001221898"/>
    </source>
</evidence>
<evidence type="ECO:0000313" key="2">
    <source>
        <dbReference type="EMBL" id="KAJ8361848.1"/>
    </source>
</evidence>
<dbReference type="AlphaFoldDB" id="A0AAD7VYK3"/>
<protein>
    <submittedName>
        <fullName evidence="2">Uncharacterized protein</fullName>
    </submittedName>
</protein>
<name>A0AAD7VYK3_9TELE</name>
<feature type="region of interest" description="Disordered" evidence="1">
    <location>
        <begin position="1"/>
        <end position="46"/>
    </location>
</feature>
<comment type="caution">
    <text evidence="2">The sequence shown here is derived from an EMBL/GenBank/DDBJ whole genome shotgun (WGS) entry which is preliminary data.</text>
</comment>
<dbReference type="Proteomes" id="UP001221898">
    <property type="component" value="Unassembled WGS sequence"/>
</dbReference>
<evidence type="ECO:0000256" key="1">
    <source>
        <dbReference type="SAM" id="MobiDB-lite"/>
    </source>
</evidence>
<proteinExistence type="predicted"/>
<feature type="compositionally biased region" description="Polar residues" evidence="1">
    <location>
        <begin position="22"/>
        <end position="41"/>
    </location>
</feature>
<keyword evidence="3" id="KW-1185">Reference proteome</keyword>
<organism evidence="2 3">
    <name type="scientific">Aldrovandia affinis</name>
    <dbReference type="NCBI Taxonomy" id="143900"/>
    <lineage>
        <taxon>Eukaryota</taxon>
        <taxon>Metazoa</taxon>
        <taxon>Chordata</taxon>
        <taxon>Craniata</taxon>
        <taxon>Vertebrata</taxon>
        <taxon>Euteleostomi</taxon>
        <taxon>Actinopterygii</taxon>
        <taxon>Neopterygii</taxon>
        <taxon>Teleostei</taxon>
        <taxon>Notacanthiformes</taxon>
        <taxon>Halosauridae</taxon>
        <taxon>Aldrovandia</taxon>
    </lineage>
</organism>
<reference evidence="2" key="1">
    <citation type="journal article" date="2023" name="Science">
        <title>Genome structures resolve the early diversification of teleost fishes.</title>
        <authorList>
            <person name="Parey E."/>
            <person name="Louis A."/>
            <person name="Montfort J."/>
            <person name="Bouchez O."/>
            <person name="Roques C."/>
            <person name="Iampietro C."/>
            <person name="Lluch J."/>
            <person name="Castinel A."/>
            <person name="Donnadieu C."/>
            <person name="Desvignes T."/>
            <person name="Floi Bucao C."/>
            <person name="Jouanno E."/>
            <person name="Wen M."/>
            <person name="Mejri S."/>
            <person name="Dirks R."/>
            <person name="Jansen H."/>
            <person name="Henkel C."/>
            <person name="Chen W.J."/>
            <person name="Zahm M."/>
            <person name="Cabau C."/>
            <person name="Klopp C."/>
            <person name="Thompson A.W."/>
            <person name="Robinson-Rechavi M."/>
            <person name="Braasch I."/>
            <person name="Lecointre G."/>
            <person name="Bobe J."/>
            <person name="Postlethwait J.H."/>
            <person name="Berthelot C."/>
            <person name="Roest Crollius H."/>
            <person name="Guiguen Y."/>
        </authorList>
    </citation>
    <scope>NUCLEOTIDE SEQUENCE</scope>
    <source>
        <strain evidence="2">NC1722</strain>
    </source>
</reference>
<feature type="region of interest" description="Disordered" evidence="1">
    <location>
        <begin position="63"/>
        <end position="142"/>
    </location>
</feature>
<accession>A0AAD7VYK3</accession>